<evidence type="ECO:0000313" key="3">
    <source>
        <dbReference type="Proteomes" id="UP000003688"/>
    </source>
</evidence>
<keyword evidence="3" id="KW-1185">Reference proteome</keyword>
<feature type="transmembrane region" description="Helical" evidence="1">
    <location>
        <begin position="137"/>
        <end position="155"/>
    </location>
</feature>
<keyword evidence="1" id="KW-0472">Membrane</keyword>
<comment type="caution">
    <text evidence="2">The sequence shown here is derived from an EMBL/GenBank/DDBJ whole genome shotgun (WGS) entry which is preliminary data.</text>
</comment>
<feature type="transmembrane region" description="Helical" evidence="1">
    <location>
        <begin position="25"/>
        <end position="47"/>
    </location>
</feature>
<proteinExistence type="predicted"/>
<dbReference type="STRING" id="320771.Cflav_PD6488"/>
<dbReference type="AlphaFoldDB" id="B9XDR5"/>
<protein>
    <recommendedName>
        <fullName evidence="4">DUF2127 domain-containing protein</fullName>
    </recommendedName>
</protein>
<accession>B9XDR5</accession>
<sequence length="173" mass="19557">MVELAITIFNVEFTFMRSTKGVRTVAIFEGAKGLLVVLVGFGLLGLVHRNVEIAAEHLVRRLHLNPARHLPHIFLEAAGQVHDSNLLLLAAGALAYSTGRFIEAYGLWRQRRWAEWVAVISGAVYLPVEFYELVRRVHWSKVVIVIVNLGIVFYMTRVLIQSRKRAASEIRAQ</sequence>
<feature type="transmembrane region" description="Helical" evidence="1">
    <location>
        <begin position="113"/>
        <end position="131"/>
    </location>
</feature>
<evidence type="ECO:0000313" key="2">
    <source>
        <dbReference type="EMBL" id="EEF62211.1"/>
    </source>
</evidence>
<gene>
    <name evidence="2" type="ORF">Cflav_PD6488</name>
</gene>
<organism evidence="2 3">
    <name type="scientific">Pedosphaera parvula (strain Ellin514)</name>
    <dbReference type="NCBI Taxonomy" id="320771"/>
    <lineage>
        <taxon>Bacteria</taxon>
        <taxon>Pseudomonadati</taxon>
        <taxon>Verrucomicrobiota</taxon>
        <taxon>Pedosphaerae</taxon>
        <taxon>Pedosphaerales</taxon>
        <taxon>Pedosphaeraceae</taxon>
        <taxon>Pedosphaera</taxon>
    </lineage>
</organism>
<evidence type="ECO:0000256" key="1">
    <source>
        <dbReference type="SAM" id="Phobius"/>
    </source>
</evidence>
<dbReference type="EMBL" id="ABOX02000006">
    <property type="protein sequence ID" value="EEF62211.1"/>
    <property type="molecule type" value="Genomic_DNA"/>
</dbReference>
<name>B9XDR5_PEDPL</name>
<keyword evidence="1" id="KW-0812">Transmembrane</keyword>
<keyword evidence="1" id="KW-1133">Transmembrane helix</keyword>
<dbReference type="InterPro" id="IPR021125">
    <property type="entry name" value="DUF2127"/>
</dbReference>
<reference evidence="2 3" key="1">
    <citation type="journal article" date="2011" name="J. Bacteriol.">
        <title>Genome sequence of 'Pedosphaera parvula' Ellin514, an aerobic Verrucomicrobial isolate from pasture soil.</title>
        <authorList>
            <person name="Kant R."/>
            <person name="van Passel M.W."/>
            <person name="Sangwan P."/>
            <person name="Palva A."/>
            <person name="Lucas S."/>
            <person name="Copeland A."/>
            <person name="Lapidus A."/>
            <person name="Glavina Del Rio T."/>
            <person name="Dalin E."/>
            <person name="Tice H."/>
            <person name="Bruce D."/>
            <person name="Goodwin L."/>
            <person name="Pitluck S."/>
            <person name="Chertkov O."/>
            <person name="Larimer F.W."/>
            <person name="Land M.L."/>
            <person name="Hauser L."/>
            <person name="Brettin T.S."/>
            <person name="Detter J.C."/>
            <person name="Han S."/>
            <person name="de Vos W.M."/>
            <person name="Janssen P.H."/>
            <person name="Smidt H."/>
        </authorList>
    </citation>
    <scope>NUCLEOTIDE SEQUENCE [LARGE SCALE GENOMIC DNA]</scope>
    <source>
        <strain evidence="2 3">Ellin514</strain>
    </source>
</reference>
<evidence type="ECO:0008006" key="4">
    <source>
        <dbReference type="Google" id="ProtNLM"/>
    </source>
</evidence>
<dbReference type="Pfam" id="PF09900">
    <property type="entry name" value="DUF2127"/>
    <property type="match status" value="1"/>
</dbReference>
<dbReference type="Proteomes" id="UP000003688">
    <property type="component" value="Unassembled WGS sequence"/>
</dbReference>